<reference evidence="1" key="1">
    <citation type="submission" date="2019-03" db="EMBL/GenBank/DDBJ databases">
        <title>Single cell metagenomics reveals metabolic interactions within the superorganism composed of flagellate Streblomastix strix and complex community of Bacteroidetes bacteria on its surface.</title>
        <authorList>
            <person name="Treitli S.C."/>
            <person name="Kolisko M."/>
            <person name="Husnik F."/>
            <person name="Keeling P."/>
            <person name="Hampl V."/>
        </authorList>
    </citation>
    <scope>NUCLEOTIDE SEQUENCE</scope>
    <source>
        <strain evidence="1">STM</strain>
    </source>
</reference>
<evidence type="ECO:0000313" key="1">
    <source>
        <dbReference type="EMBL" id="KAA6347895.1"/>
    </source>
</evidence>
<comment type="caution">
    <text evidence="1">The sequence shown here is derived from an EMBL/GenBank/DDBJ whole genome shotgun (WGS) entry which is preliminary data.</text>
</comment>
<organism evidence="1">
    <name type="scientific">termite gut metagenome</name>
    <dbReference type="NCBI Taxonomy" id="433724"/>
    <lineage>
        <taxon>unclassified sequences</taxon>
        <taxon>metagenomes</taxon>
        <taxon>organismal metagenomes</taxon>
    </lineage>
</organism>
<evidence type="ECO:0008006" key="2">
    <source>
        <dbReference type="Google" id="ProtNLM"/>
    </source>
</evidence>
<gene>
    <name evidence="1" type="ORF">EZS27_004675</name>
</gene>
<name>A0A5J4SS03_9ZZZZ</name>
<proteinExistence type="predicted"/>
<accession>A0A5J4SS03</accession>
<dbReference type="AlphaFoldDB" id="A0A5J4SS03"/>
<sequence>MNITNIKLSNQNINLDYPVIRKNNKGWMNWGNDNLFPIHLLEFSNASPLNSSIIENKVNYICGSGLEGNTYHGLPNLQDTWEDLLNKIVYDYITFGSFCMQIIVNLDKTKVSIYHQDVSKVRIGLYDKYNKILSYYISNDWSITNGRMQPVEIKSWGVETPEEGVSYLYYYKDYKPNKDYYITPRWFSAINYVIADSLLSTFYKQSINQNFSAGAIISMPNNPSPEDKQTFQEEIEANFAGVENANSILIIWSEDGQNAPVITPFNSSTNSDLYDSVCDILQQKIVNSHQLASPSLSGIPPRTGGNSFNSQEIITSYIVYSQSVINPLRKKVLNIINTFVQQNGYDRLVIKELPILEQVEKAASFTQSISIDKEKKEEEKKDK</sequence>
<protein>
    <recommendedName>
        <fullName evidence="2">Phage portal protein</fullName>
    </recommendedName>
</protein>
<dbReference type="EMBL" id="SNRY01000082">
    <property type="protein sequence ID" value="KAA6347895.1"/>
    <property type="molecule type" value="Genomic_DNA"/>
</dbReference>